<evidence type="ECO:0000313" key="2">
    <source>
        <dbReference type="Proteomes" id="UP000886501"/>
    </source>
</evidence>
<reference evidence="1" key="1">
    <citation type="submission" date="2019-10" db="EMBL/GenBank/DDBJ databases">
        <authorList>
            <consortium name="DOE Joint Genome Institute"/>
            <person name="Kuo A."/>
            <person name="Miyauchi S."/>
            <person name="Kiss E."/>
            <person name="Drula E."/>
            <person name="Kohler A."/>
            <person name="Sanchez-Garcia M."/>
            <person name="Andreopoulos B."/>
            <person name="Barry K.W."/>
            <person name="Bonito G."/>
            <person name="Buee M."/>
            <person name="Carver A."/>
            <person name="Chen C."/>
            <person name="Cichocki N."/>
            <person name="Clum A."/>
            <person name="Culley D."/>
            <person name="Crous P.W."/>
            <person name="Fauchery L."/>
            <person name="Girlanda M."/>
            <person name="Hayes R."/>
            <person name="Keri Z."/>
            <person name="Labutti K."/>
            <person name="Lipzen A."/>
            <person name="Lombard V."/>
            <person name="Magnuson J."/>
            <person name="Maillard F."/>
            <person name="Morin E."/>
            <person name="Murat C."/>
            <person name="Nolan M."/>
            <person name="Ohm R."/>
            <person name="Pangilinan J."/>
            <person name="Pereira M."/>
            <person name="Perotto S."/>
            <person name="Peter M."/>
            <person name="Riley R."/>
            <person name="Sitrit Y."/>
            <person name="Stielow B."/>
            <person name="Szollosi G."/>
            <person name="Zifcakova L."/>
            <person name="Stursova M."/>
            <person name="Spatafora J.W."/>
            <person name="Tedersoo L."/>
            <person name="Vaario L.-M."/>
            <person name="Yamada A."/>
            <person name="Yan M."/>
            <person name="Wang P."/>
            <person name="Xu J."/>
            <person name="Bruns T."/>
            <person name="Baldrian P."/>
            <person name="Vilgalys R."/>
            <person name="Henrissat B."/>
            <person name="Grigoriev I.V."/>
            <person name="Hibbett D."/>
            <person name="Nagy L.G."/>
            <person name="Martin F.M."/>
        </authorList>
    </citation>
    <scope>NUCLEOTIDE SEQUENCE</scope>
    <source>
        <strain evidence="1">P2</strain>
    </source>
</reference>
<gene>
    <name evidence="1" type="ORF">BDM02DRAFT_3106013</name>
</gene>
<comment type="caution">
    <text evidence="1">The sequence shown here is derived from an EMBL/GenBank/DDBJ whole genome shotgun (WGS) entry which is preliminary data.</text>
</comment>
<reference evidence="1" key="2">
    <citation type="journal article" date="2020" name="Nat. Commun.">
        <title>Large-scale genome sequencing of mycorrhizal fungi provides insights into the early evolution of symbiotic traits.</title>
        <authorList>
            <person name="Miyauchi S."/>
            <person name="Kiss E."/>
            <person name="Kuo A."/>
            <person name="Drula E."/>
            <person name="Kohler A."/>
            <person name="Sanchez-Garcia M."/>
            <person name="Morin E."/>
            <person name="Andreopoulos B."/>
            <person name="Barry K.W."/>
            <person name="Bonito G."/>
            <person name="Buee M."/>
            <person name="Carver A."/>
            <person name="Chen C."/>
            <person name="Cichocki N."/>
            <person name="Clum A."/>
            <person name="Culley D."/>
            <person name="Crous P.W."/>
            <person name="Fauchery L."/>
            <person name="Girlanda M."/>
            <person name="Hayes R.D."/>
            <person name="Keri Z."/>
            <person name="LaButti K."/>
            <person name="Lipzen A."/>
            <person name="Lombard V."/>
            <person name="Magnuson J."/>
            <person name="Maillard F."/>
            <person name="Murat C."/>
            <person name="Nolan M."/>
            <person name="Ohm R.A."/>
            <person name="Pangilinan J."/>
            <person name="Pereira M.F."/>
            <person name="Perotto S."/>
            <person name="Peter M."/>
            <person name="Pfister S."/>
            <person name="Riley R."/>
            <person name="Sitrit Y."/>
            <person name="Stielow J.B."/>
            <person name="Szollosi G."/>
            <person name="Zifcakova L."/>
            <person name="Stursova M."/>
            <person name="Spatafora J.W."/>
            <person name="Tedersoo L."/>
            <person name="Vaario L.M."/>
            <person name="Yamada A."/>
            <person name="Yan M."/>
            <person name="Wang P."/>
            <person name="Xu J."/>
            <person name="Bruns T."/>
            <person name="Baldrian P."/>
            <person name="Vilgalys R."/>
            <person name="Dunand C."/>
            <person name="Henrissat B."/>
            <person name="Grigoriev I.V."/>
            <person name="Hibbett D."/>
            <person name="Nagy L.G."/>
            <person name="Martin F.M."/>
        </authorList>
    </citation>
    <scope>NUCLEOTIDE SEQUENCE</scope>
    <source>
        <strain evidence="1">P2</strain>
    </source>
</reference>
<organism evidence="1 2">
    <name type="scientific">Thelephora ganbajun</name>
    <name type="common">Ganba fungus</name>
    <dbReference type="NCBI Taxonomy" id="370292"/>
    <lineage>
        <taxon>Eukaryota</taxon>
        <taxon>Fungi</taxon>
        <taxon>Dikarya</taxon>
        <taxon>Basidiomycota</taxon>
        <taxon>Agaricomycotina</taxon>
        <taxon>Agaricomycetes</taxon>
        <taxon>Thelephorales</taxon>
        <taxon>Thelephoraceae</taxon>
        <taxon>Thelephora</taxon>
    </lineage>
</organism>
<evidence type="ECO:0000313" key="1">
    <source>
        <dbReference type="EMBL" id="KAF9642133.1"/>
    </source>
</evidence>
<protein>
    <submittedName>
        <fullName evidence="1">Uncharacterized protein</fullName>
    </submittedName>
</protein>
<name>A0ACB6YXW0_THEGA</name>
<dbReference type="Proteomes" id="UP000886501">
    <property type="component" value="Unassembled WGS sequence"/>
</dbReference>
<keyword evidence="2" id="KW-1185">Reference proteome</keyword>
<dbReference type="EMBL" id="MU118662">
    <property type="protein sequence ID" value="KAF9642133.1"/>
    <property type="molecule type" value="Genomic_DNA"/>
</dbReference>
<sequence>MEVLEKRINSSQSNFEGGPNGLQAHRARAIHSYLHMLVRNDRQKIEASERAAEAQGFATQWGGRQVRSWAELWIKDRKLPKSRRGKHIKLFTLLEDPDIHAELRSYIRSNKWAVDPTKLTHFSAKKMLPKVAEAYGANLMKKEIPVGLKKYLKLELFPRIHMKVARGVSLSTAPQANNGKKMSWVHEKEHALKKKGAGRGIHQSDVICSTMGWLKSASQSLEYGKNYEGYWNGELFVKQLKEKIIPAFEDAHGPGYQALFLIDNSQGHSAYSADALLASRMNLHPGGKQARMRDGWFIQNGQKVTQPMVFPNDHPEFPNQPKGMKRRYLRENCDYTFATLQENLPKALESVLVETIQKWEHRMWRWVDAYDGGMGAHDAQLHIQKFSSRKYKSHRRIPEGVAAQLDH</sequence>
<proteinExistence type="predicted"/>
<accession>A0ACB6YXW0</accession>